<dbReference type="GO" id="GO:0009617">
    <property type="term" value="P:response to bacterium"/>
    <property type="evidence" value="ECO:0007669"/>
    <property type="project" value="InterPro"/>
</dbReference>
<dbReference type="GO" id="GO:0005789">
    <property type="term" value="C:endoplasmic reticulum membrane"/>
    <property type="evidence" value="ECO:0007669"/>
    <property type="project" value="UniProtKB-SubCell"/>
</dbReference>
<keyword evidence="4 6" id="KW-1133">Transmembrane helix</keyword>
<reference evidence="9" key="1">
    <citation type="journal article" date="2022" name="Cell">
        <title>Repeat-based holocentromeres influence genome architecture and karyotype evolution.</title>
        <authorList>
            <person name="Hofstatter P.G."/>
            <person name="Thangavel G."/>
            <person name="Lux T."/>
            <person name="Neumann P."/>
            <person name="Vondrak T."/>
            <person name="Novak P."/>
            <person name="Zhang M."/>
            <person name="Costa L."/>
            <person name="Castellani M."/>
            <person name="Scott A."/>
            <person name="Toegelov H."/>
            <person name="Fuchs J."/>
            <person name="Mata-Sucre Y."/>
            <person name="Dias Y."/>
            <person name="Vanzela A.L.L."/>
            <person name="Huettel B."/>
            <person name="Almeida C.C.S."/>
            <person name="Simkova H."/>
            <person name="Souza G."/>
            <person name="Pedrosa-Harand A."/>
            <person name="Macas J."/>
            <person name="Mayer K.F.X."/>
            <person name="Houben A."/>
            <person name="Marques A."/>
        </authorList>
    </citation>
    <scope>NUCLEOTIDE SEQUENCE</scope>
    <source>
        <strain evidence="9">RhyBre1mFocal</strain>
    </source>
</reference>
<evidence type="ECO:0000256" key="7">
    <source>
        <dbReference type="SAM" id="MobiDB-lite"/>
    </source>
</evidence>
<dbReference type="OrthoDB" id="567788at2759"/>
<keyword evidence="5 6" id="KW-0472">Membrane</keyword>
<dbReference type="InterPro" id="IPR045064">
    <property type="entry name" value="Reticulon-like"/>
</dbReference>
<keyword evidence="2 6" id="KW-0812">Transmembrane</keyword>
<feature type="transmembrane region" description="Helical" evidence="6">
    <location>
        <begin position="164"/>
        <end position="195"/>
    </location>
</feature>
<protein>
    <recommendedName>
        <fullName evidence="6">Reticulon-like protein</fullName>
    </recommendedName>
</protein>
<evidence type="ECO:0000259" key="8">
    <source>
        <dbReference type="PROSITE" id="PS50845"/>
    </source>
</evidence>
<evidence type="ECO:0000256" key="3">
    <source>
        <dbReference type="ARBA" id="ARBA00022824"/>
    </source>
</evidence>
<accession>A0A9Q0CSU9</accession>
<evidence type="ECO:0000256" key="2">
    <source>
        <dbReference type="ARBA" id="ARBA00022692"/>
    </source>
</evidence>
<feature type="compositionally biased region" description="Basic and acidic residues" evidence="7">
    <location>
        <begin position="1"/>
        <end position="10"/>
    </location>
</feature>
<dbReference type="InterPro" id="IPR003388">
    <property type="entry name" value="Reticulon"/>
</dbReference>
<evidence type="ECO:0000256" key="6">
    <source>
        <dbReference type="RuleBase" id="RU363132"/>
    </source>
</evidence>
<feature type="transmembrane region" description="Helical" evidence="6">
    <location>
        <begin position="86"/>
        <end position="103"/>
    </location>
</feature>
<organism evidence="9 10">
    <name type="scientific">Rhynchospora breviuscula</name>
    <dbReference type="NCBI Taxonomy" id="2022672"/>
    <lineage>
        <taxon>Eukaryota</taxon>
        <taxon>Viridiplantae</taxon>
        <taxon>Streptophyta</taxon>
        <taxon>Embryophyta</taxon>
        <taxon>Tracheophyta</taxon>
        <taxon>Spermatophyta</taxon>
        <taxon>Magnoliopsida</taxon>
        <taxon>Liliopsida</taxon>
        <taxon>Poales</taxon>
        <taxon>Cyperaceae</taxon>
        <taxon>Cyperoideae</taxon>
        <taxon>Rhynchosporeae</taxon>
        <taxon>Rhynchospora</taxon>
    </lineage>
</organism>
<evidence type="ECO:0000313" key="9">
    <source>
        <dbReference type="EMBL" id="KAJ1699097.1"/>
    </source>
</evidence>
<dbReference type="Pfam" id="PF02453">
    <property type="entry name" value="Reticulon"/>
    <property type="match status" value="1"/>
</dbReference>
<comment type="caution">
    <text evidence="9">The sequence shown here is derived from an EMBL/GenBank/DDBJ whole genome shotgun (WGS) entry which is preliminary data.</text>
</comment>
<feature type="transmembrane region" description="Helical" evidence="6">
    <location>
        <begin position="62"/>
        <end position="79"/>
    </location>
</feature>
<evidence type="ECO:0000256" key="5">
    <source>
        <dbReference type="ARBA" id="ARBA00023136"/>
    </source>
</evidence>
<dbReference type="AlphaFoldDB" id="A0A9Q0CSU9"/>
<sequence length="238" mass="26523">MEGGAKERSNGENAMADARKEGSTDQCSSSCNGGYRLFDRKRSIHQIVGNGKVADIILWKKPWISISSIIIITAAWFLFEKTGLSFLTICSDVLLILIVVQFIRANAAALLNKQLKPVPELVVSEEMVNSTAATFRARVNSILMIAHEITLGKDFKLFFQVMGFLWVLSVIGNFCSFFTCASIGSIVAITLPALYNKYEERVDRYAGIIHQNISKHYKVVDQNVISRLPRSLKKEKAS</sequence>
<name>A0A9Q0CSU9_9POAL</name>
<comment type="subcellular location">
    <subcellularLocation>
        <location evidence="1 6">Endoplasmic reticulum membrane</location>
        <topology evidence="1 6">Multi-pass membrane protein</topology>
    </subcellularLocation>
</comment>
<proteinExistence type="predicted"/>
<keyword evidence="10" id="KW-1185">Reference proteome</keyword>
<dbReference type="PANTHER" id="PTHR10994">
    <property type="entry name" value="RETICULON"/>
    <property type="match status" value="1"/>
</dbReference>
<evidence type="ECO:0000313" key="10">
    <source>
        <dbReference type="Proteomes" id="UP001151287"/>
    </source>
</evidence>
<dbReference type="Proteomes" id="UP001151287">
    <property type="component" value="Unassembled WGS sequence"/>
</dbReference>
<feature type="region of interest" description="Disordered" evidence="7">
    <location>
        <begin position="1"/>
        <end position="29"/>
    </location>
</feature>
<feature type="domain" description="Reticulon" evidence="8">
    <location>
        <begin position="53"/>
        <end position="238"/>
    </location>
</feature>
<gene>
    <name evidence="9" type="ORF">LUZ63_007609</name>
</gene>
<keyword evidence="3 6" id="KW-0256">Endoplasmic reticulum</keyword>
<dbReference type="EMBL" id="JAMQYH010000002">
    <property type="protein sequence ID" value="KAJ1699097.1"/>
    <property type="molecule type" value="Genomic_DNA"/>
</dbReference>
<dbReference type="PANTHER" id="PTHR10994:SF67">
    <property type="entry name" value="RETICULON-LIKE PROTEIN B16"/>
    <property type="match status" value="1"/>
</dbReference>
<dbReference type="PROSITE" id="PS50845">
    <property type="entry name" value="RETICULON"/>
    <property type="match status" value="1"/>
</dbReference>
<evidence type="ECO:0000256" key="1">
    <source>
        <dbReference type="ARBA" id="ARBA00004477"/>
    </source>
</evidence>
<evidence type="ECO:0000256" key="4">
    <source>
        <dbReference type="ARBA" id="ARBA00022989"/>
    </source>
</evidence>